<organism evidence="1 2">
    <name type="scientific">Nipponia nippon</name>
    <name type="common">Crested ibis</name>
    <name type="synonym">Ibis nippon</name>
    <dbReference type="NCBI Taxonomy" id="128390"/>
    <lineage>
        <taxon>Eukaryota</taxon>
        <taxon>Metazoa</taxon>
        <taxon>Chordata</taxon>
        <taxon>Craniata</taxon>
        <taxon>Vertebrata</taxon>
        <taxon>Euteleostomi</taxon>
        <taxon>Archelosauria</taxon>
        <taxon>Archosauria</taxon>
        <taxon>Dinosauria</taxon>
        <taxon>Saurischia</taxon>
        <taxon>Theropoda</taxon>
        <taxon>Coelurosauria</taxon>
        <taxon>Aves</taxon>
        <taxon>Neognathae</taxon>
        <taxon>Neoaves</taxon>
        <taxon>Aequornithes</taxon>
        <taxon>Pelecaniformes</taxon>
        <taxon>Threskiornithidae</taxon>
        <taxon>Nipponia</taxon>
    </lineage>
</organism>
<dbReference type="EMBL" id="KL409829">
    <property type="protein sequence ID" value="KFQ92104.1"/>
    <property type="molecule type" value="Genomic_DNA"/>
</dbReference>
<name>A0A091UMD6_NIPNI</name>
<keyword evidence="2" id="KW-1185">Reference proteome</keyword>
<feature type="non-terminal residue" evidence="1">
    <location>
        <position position="1"/>
    </location>
</feature>
<evidence type="ECO:0000313" key="1">
    <source>
        <dbReference type="EMBL" id="KFQ92104.1"/>
    </source>
</evidence>
<accession>A0A091UMD6</accession>
<evidence type="ECO:0000313" key="2">
    <source>
        <dbReference type="Proteomes" id="UP000053283"/>
    </source>
</evidence>
<dbReference type="Proteomes" id="UP000053283">
    <property type="component" value="Unassembled WGS sequence"/>
</dbReference>
<proteinExistence type="predicted"/>
<feature type="non-terminal residue" evidence="1">
    <location>
        <position position="136"/>
    </location>
</feature>
<gene>
    <name evidence="1" type="ORF">Y956_04007</name>
</gene>
<protein>
    <submittedName>
        <fullName evidence="1">Uncharacterized protein</fullName>
    </submittedName>
</protein>
<dbReference type="AlphaFoldDB" id="A0A091UMD6"/>
<reference evidence="1 2" key="1">
    <citation type="submission" date="2014-04" db="EMBL/GenBank/DDBJ databases">
        <title>Genome evolution of avian class.</title>
        <authorList>
            <person name="Zhang G."/>
            <person name="Li C."/>
        </authorList>
    </citation>
    <scope>NUCLEOTIDE SEQUENCE [LARGE SCALE GENOMIC DNA]</scope>
    <source>
        <strain evidence="1">BGI_Y956</strain>
    </source>
</reference>
<sequence length="136" mass="14070">LGRRGALVLDVADDLLRRLALVALALHPLVEPGLLQGAVEEDEELDVAVEAGLGQGRQVAQHVVPLPAAHPVRVEAAVEPVQAVVGVDEEAQRGLGGPLAAPTHEAAPRQLLQLDGHHGAGAVLLDVVLETLHSHG</sequence>